<dbReference type="EMBL" id="NFKP01000012">
    <property type="protein sequence ID" value="OUP69127.1"/>
    <property type="molecule type" value="Genomic_DNA"/>
</dbReference>
<dbReference type="Proteomes" id="UP000196386">
    <property type="component" value="Unassembled WGS sequence"/>
</dbReference>
<organism evidence="2 4">
    <name type="scientific">Anaerotruncus colihominis</name>
    <dbReference type="NCBI Taxonomy" id="169435"/>
    <lineage>
        <taxon>Bacteria</taxon>
        <taxon>Bacillati</taxon>
        <taxon>Bacillota</taxon>
        <taxon>Clostridia</taxon>
        <taxon>Eubacteriales</taxon>
        <taxon>Oscillospiraceae</taxon>
        <taxon>Anaerotruncus</taxon>
    </lineage>
</organism>
<reference evidence="3 5" key="3">
    <citation type="submission" date="2018-08" db="EMBL/GenBank/DDBJ databases">
        <title>A genome reference for cultivated species of the human gut microbiota.</title>
        <authorList>
            <person name="Zou Y."/>
            <person name="Xue W."/>
            <person name="Luo G."/>
        </authorList>
    </citation>
    <scope>NUCLEOTIDE SEQUENCE [LARGE SCALE GENOMIC DNA]</scope>
    <source>
        <strain evidence="3 5">TF05-12AC</strain>
    </source>
</reference>
<dbReference type="EMBL" id="QVME01000006">
    <property type="protein sequence ID" value="RGE67045.1"/>
    <property type="molecule type" value="Genomic_DNA"/>
</dbReference>
<evidence type="ECO:0000313" key="5">
    <source>
        <dbReference type="Proteomes" id="UP000260828"/>
    </source>
</evidence>
<dbReference type="InterPro" id="IPR025648">
    <property type="entry name" value="DUF4358"/>
</dbReference>
<dbReference type="Pfam" id="PF14270">
    <property type="entry name" value="DUF4358"/>
    <property type="match status" value="1"/>
</dbReference>
<evidence type="ECO:0000313" key="4">
    <source>
        <dbReference type="Proteomes" id="UP000196386"/>
    </source>
</evidence>
<evidence type="ECO:0000256" key="1">
    <source>
        <dbReference type="SAM" id="SignalP"/>
    </source>
</evidence>
<dbReference type="Proteomes" id="UP000260828">
    <property type="component" value="Unassembled WGS sequence"/>
</dbReference>
<dbReference type="AlphaFoldDB" id="A0A1Y4MZ55"/>
<proteinExistence type="predicted"/>
<keyword evidence="1" id="KW-0732">Signal</keyword>
<dbReference type="OrthoDB" id="1863797at2"/>
<protein>
    <submittedName>
        <fullName evidence="3">DUF4358 domain-containing protein</fullName>
    </submittedName>
</protein>
<evidence type="ECO:0000313" key="3">
    <source>
        <dbReference type="EMBL" id="RGE67045.1"/>
    </source>
</evidence>
<evidence type="ECO:0000313" key="2">
    <source>
        <dbReference type="EMBL" id="OUP69127.1"/>
    </source>
</evidence>
<sequence>MPRRAAEWGIFMIQYIRRLALCCALLASLSLAACGGNQPVADSGMAVMQTGPVVSEPDPEAAIEKIYETVTIDGLSDASEEDLTDKFFIDTSLLDEFYVRYSSGRFGVADVFILKPSSPDDAPKVREMLESVKLSRIKEFENYDVYDSYQIAQDAQIFEQGGYIIMLTLADTEGARSIIDQYIPRT</sequence>
<dbReference type="PROSITE" id="PS51257">
    <property type="entry name" value="PROKAR_LIPOPROTEIN"/>
    <property type="match status" value="1"/>
</dbReference>
<name>A0A1Y4MZ55_9FIRM</name>
<reference evidence="4" key="1">
    <citation type="submission" date="2017-04" db="EMBL/GenBank/DDBJ databases">
        <title>Function of individual gut microbiota members based on whole genome sequencing of pure cultures obtained from chicken caecum.</title>
        <authorList>
            <person name="Medvecky M."/>
            <person name="Cejkova D."/>
            <person name="Polansky O."/>
            <person name="Karasova D."/>
            <person name="Kubasova T."/>
            <person name="Cizek A."/>
            <person name="Rychlik I."/>
        </authorList>
    </citation>
    <scope>NUCLEOTIDE SEQUENCE [LARGE SCALE GENOMIC DNA]</scope>
    <source>
        <strain evidence="4">An175</strain>
    </source>
</reference>
<comment type="caution">
    <text evidence="2">The sequence shown here is derived from an EMBL/GenBank/DDBJ whole genome shotgun (WGS) entry which is preliminary data.</text>
</comment>
<accession>A0A1Y4MZ55</accession>
<gene>
    <name evidence="2" type="ORF">B5F11_10905</name>
    <name evidence="3" type="ORF">DXC40_12490</name>
</gene>
<feature type="signal peptide" evidence="1">
    <location>
        <begin position="1"/>
        <end position="32"/>
    </location>
</feature>
<reference evidence="2" key="2">
    <citation type="journal article" date="2018" name="BMC Genomics">
        <title>Whole genome sequencing and function prediction of 133 gut anaerobes isolated from chicken caecum in pure cultures.</title>
        <authorList>
            <person name="Medvecky M."/>
            <person name="Cejkova D."/>
            <person name="Polansky O."/>
            <person name="Karasova D."/>
            <person name="Kubasova T."/>
            <person name="Cizek A."/>
            <person name="Rychlik I."/>
        </authorList>
    </citation>
    <scope>NUCLEOTIDE SEQUENCE</scope>
    <source>
        <strain evidence="2">An175</strain>
    </source>
</reference>
<feature type="chain" id="PRO_5038297439" evidence="1">
    <location>
        <begin position="33"/>
        <end position="186"/>
    </location>
</feature>